<dbReference type="SMR" id="A0A5F7ZQU3"/>
<keyword evidence="5" id="KW-1015">Disulfide bond</keyword>
<reference evidence="10" key="4">
    <citation type="submission" date="2025-09" db="UniProtKB">
        <authorList>
            <consortium name="Ensembl"/>
        </authorList>
    </citation>
    <scope>IDENTIFICATION</scope>
    <source>
        <strain evidence="10">17573</strain>
    </source>
</reference>
<feature type="region of interest" description="Disordered" evidence="8">
    <location>
        <begin position="20"/>
        <end position="59"/>
    </location>
</feature>
<gene>
    <name evidence="10" type="primary">LOC114674373</name>
</gene>
<evidence type="ECO:0000313" key="11">
    <source>
        <dbReference type="Proteomes" id="UP000006718"/>
    </source>
</evidence>
<sequence length="339" mass="36864">PTPSPRRCCCCCSWPSPPWGAAARGAQVSPDPTQPSLPRGSATPDPRIQGTHAQTGLSRGQVRGEVLVAQAEFPDLLSVLPVPVPENDLVGIVGGHNAPQGKWPWQVSLRIYSYHWASWVHICGGSLIHPQWVLTAAHCIFRKDTDPSTYRIHAGDVYLYGGRGLLNISRIIVHPNYVAAHLGFDLALLQLATRVGAASNVQPVTLPPKALNFTPEDECWLTGWGRTSYYTPLHPPYRLQQVHIPLEDHEACEEGYKEYLHASADGRVIPEDMLCAGSLGRGPCMGDSGGPLVCRKGGSWVQVGVVSWGIGCSTIQLPAVFTSVQSHVAWIRREIRKCG</sequence>
<dbReference type="AlphaFoldDB" id="A0A5F7ZQU3"/>
<organism evidence="10 11">
    <name type="scientific">Macaca mulatta</name>
    <name type="common">Rhesus macaque</name>
    <dbReference type="NCBI Taxonomy" id="9544"/>
    <lineage>
        <taxon>Eukaryota</taxon>
        <taxon>Metazoa</taxon>
        <taxon>Chordata</taxon>
        <taxon>Craniata</taxon>
        <taxon>Vertebrata</taxon>
        <taxon>Euteleostomi</taxon>
        <taxon>Mammalia</taxon>
        <taxon>Eutheria</taxon>
        <taxon>Euarchontoglires</taxon>
        <taxon>Primates</taxon>
        <taxon>Haplorrhini</taxon>
        <taxon>Catarrhini</taxon>
        <taxon>Cercopithecidae</taxon>
        <taxon>Cercopithecinae</taxon>
        <taxon>Macaca</taxon>
    </lineage>
</organism>
<dbReference type="GO" id="GO:0004252">
    <property type="term" value="F:serine-type endopeptidase activity"/>
    <property type="evidence" value="ECO:0007669"/>
    <property type="project" value="InterPro"/>
</dbReference>
<dbReference type="PROSITE" id="PS50240">
    <property type="entry name" value="TRYPSIN_DOM"/>
    <property type="match status" value="1"/>
</dbReference>
<evidence type="ECO:0000256" key="6">
    <source>
        <dbReference type="ARBA" id="ARBA00023180"/>
    </source>
</evidence>
<dbReference type="Proteomes" id="UP000006718">
    <property type="component" value="Chromosome 20"/>
</dbReference>
<dbReference type="InterPro" id="IPR043504">
    <property type="entry name" value="Peptidase_S1_PA_chymotrypsin"/>
</dbReference>
<dbReference type="Bgee" id="ENSMMUG00000063334">
    <property type="expression patterns" value="Expressed in spleen and 1 other cell type or tissue"/>
</dbReference>
<dbReference type="InterPro" id="IPR009003">
    <property type="entry name" value="Peptidase_S1_PA"/>
</dbReference>
<keyword evidence="6" id="KW-0325">Glycoprotein</keyword>
<dbReference type="Pfam" id="PF00089">
    <property type="entry name" value="Trypsin"/>
    <property type="match status" value="1"/>
</dbReference>
<keyword evidence="3 7" id="KW-0378">Hydrolase</keyword>
<dbReference type="PANTHER" id="PTHR24253:SF144">
    <property type="entry name" value="CHYMOTRYPSIN-LIKE PROTEASE CTRL-1-RELATED"/>
    <property type="match status" value="1"/>
</dbReference>
<evidence type="ECO:0000256" key="3">
    <source>
        <dbReference type="ARBA" id="ARBA00022801"/>
    </source>
</evidence>
<reference evidence="10" key="3">
    <citation type="submission" date="2025-08" db="UniProtKB">
        <authorList>
            <consortium name="Ensembl"/>
        </authorList>
    </citation>
    <scope>IDENTIFICATION</scope>
    <source>
        <strain evidence="10">17573</strain>
    </source>
</reference>
<evidence type="ECO:0000256" key="8">
    <source>
        <dbReference type="SAM" id="MobiDB-lite"/>
    </source>
</evidence>
<evidence type="ECO:0000256" key="4">
    <source>
        <dbReference type="ARBA" id="ARBA00022825"/>
    </source>
</evidence>
<protein>
    <recommendedName>
        <fullName evidence="9">Peptidase S1 domain-containing protein</fullName>
    </recommendedName>
</protein>
<proteinExistence type="predicted"/>
<dbReference type="PROSITE" id="PS00135">
    <property type="entry name" value="TRYPSIN_SER"/>
    <property type="match status" value="1"/>
</dbReference>
<keyword evidence="4 7" id="KW-0720">Serine protease</keyword>
<dbReference type="GO" id="GO:0006508">
    <property type="term" value="P:proteolysis"/>
    <property type="evidence" value="ECO:0007669"/>
    <property type="project" value="UniProtKB-KW"/>
</dbReference>
<dbReference type="CDD" id="cd00190">
    <property type="entry name" value="Tryp_SPc"/>
    <property type="match status" value="1"/>
</dbReference>
<dbReference type="ExpressionAtlas" id="A0A5F7ZQU3">
    <property type="expression patterns" value="baseline"/>
</dbReference>
<dbReference type="PRINTS" id="PR00722">
    <property type="entry name" value="CHYMOTRYPSIN"/>
</dbReference>
<dbReference type="PANTHER" id="PTHR24253">
    <property type="entry name" value="TRANSMEMBRANE PROTEASE SERINE"/>
    <property type="match status" value="1"/>
</dbReference>
<dbReference type="InterPro" id="IPR033116">
    <property type="entry name" value="TRYPSIN_SER"/>
</dbReference>
<dbReference type="Ensembl" id="ENSMMUT00000107894.1">
    <property type="protein sequence ID" value="ENSMMUP00000067008.1"/>
    <property type="gene ID" value="ENSMMUG00000063334.1"/>
</dbReference>
<dbReference type="InterPro" id="IPR001254">
    <property type="entry name" value="Trypsin_dom"/>
</dbReference>
<evidence type="ECO:0000256" key="5">
    <source>
        <dbReference type="ARBA" id="ARBA00023157"/>
    </source>
</evidence>
<reference evidence="10" key="2">
    <citation type="submission" date="2019-01" db="EMBL/GenBank/DDBJ databases">
        <authorList>
            <person name="Graves T."/>
            <person name="Eichler E.E."/>
            <person name="Wilson R.K."/>
        </authorList>
    </citation>
    <scope>NUCLEOTIDE SEQUENCE [LARGE SCALE GENOMIC DNA]</scope>
    <source>
        <strain evidence="10">17573</strain>
    </source>
</reference>
<name>A0A5F7ZQU3_MACMU</name>
<dbReference type="Gene3D" id="2.40.10.10">
    <property type="entry name" value="Trypsin-like serine proteases"/>
    <property type="match status" value="2"/>
</dbReference>
<evidence type="ECO:0000313" key="10">
    <source>
        <dbReference type="Ensembl" id="ENSMMUP00000067008.1"/>
    </source>
</evidence>
<keyword evidence="11" id="KW-1185">Reference proteome</keyword>
<keyword evidence="1 7" id="KW-0645">Protease</keyword>
<accession>A0A5F7ZQU3</accession>
<dbReference type="SUPFAM" id="SSF50494">
    <property type="entry name" value="Trypsin-like serine proteases"/>
    <property type="match status" value="1"/>
</dbReference>
<dbReference type="VEuPathDB" id="HostDB:ENSMMUG00000063334"/>
<dbReference type="InterPro" id="IPR018114">
    <property type="entry name" value="TRYPSIN_HIS"/>
</dbReference>
<dbReference type="FunFam" id="2.40.10.10:FF:000024">
    <property type="entry name" value="Serine protease 53"/>
    <property type="match status" value="1"/>
</dbReference>
<dbReference type="PROSITE" id="PS00134">
    <property type="entry name" value="TRYPSIN_HIS"/>
    <property type="match status" value="1"/>
</dbReference>
<keyword evidence="2" id="KW-0732">Signal</keyword>
<dbReference type="GeneTree" id="ENSGT00940000163159"/>
<reference evidence="11" key="1">
    <citation type="journal article" date="2007" name="Science">
        <title>Evolutionary and biomedical insights from the rhesus macaque genome.</title>
        <authorList>
            <person name="Gibbs R.A."/>
            <person name="Rogers J."/>
            <person name="Katze M.G."/>
            <person name="Bumgarner R."/>
            <person name="Weinstock G.M."/>
            <person name="Mardis E.R."/>
            <person name="Remington K.A."/>
            <person name="Strausberg R.L."/>
            <person name="Venter J.C."/>
            <person name="Wilson R.K."/>
            <person name="Batzer M.A."/>
            <person name="Bustamante C.D."/>
            <person name="Eichler E.E."/>
            <person name="Hahn M.W."/>
            <person name="Hardison R.C."/>
            <person name="Makova K.D."/>
            <person name="Miller W."/>
            <person name="Milosavljevic A."/>
            <person name="Palermo R.E."/>
            <person name="Siepel A."/>
            <person name="Sikela J.M."/>
            <person name="Attaway T."/>
            <person name="Bell S."/>
            <person name="Bernard K.E."/>
            <person name="Buhay C.J."/>
            <person name="Chandrabose M.N."/>
            <person name="Dao M."/>
            <person name="Davis C."/>
            <person name="Delehaunty K.D."/>
            <person name="Ding Y."/>
            <person name="Dinh H.H."/>
            <person name="Dugan-Rocha S."/>
            <person name="Fulton L.A."/>
            <person name="Gabisi R.A."/>
            <person name="Garner T.T."/>
            <person name="Godfrey J."/>
            <person name="Hawes A.C."/>
            <person name="Hernandez J."/>
            <person name="Hines S."/>
            <person name="Holder M."/>
            <person name="Hume J."/>
            <person name="Jhangiani S.N."/>
            <person name="Joshi V."/>
            <person name="Khan Z.M."/>
            <person name="Kirkness E.F."/>
            <person name="Cree A."/>
            <person name="Fowler R.G."/>
            <person name="Lee S."/>
            <person name="Lewis L.R."/>
            <person name="Li Z."/>
            <person name="Liu Y.-S."/>
            <person name="Moore S.M."/>
            <person name="Muzny D."/>
            <person name="Nazareth L.V."/>
            <person name="Ngo D.N."/>
            <person name="Okwuonu G.O."/>
            <person name="Pai G."/>
            <person name="Parker D."/>
            <person name="Paul H.A."/>
            <person name="Pfannkoch C."/>
            <person name="Pohl C.S."/>
            <person name="Rogers Y.-H.C."/>
            <person name="Ruiz S.J."/>
            <person name="Sabo A."/>
            <person name="Santibanez J."/>
            <person name="Schneider B.W."/>
            <person name="Smith S.M."/>
            <person name="Sodergren E."/>
            <person name="Svatek A.F."/>
            <person name="Utterback T.R."/>
            <person name="Vattathil S."/>
            <person name="Warren W."/>
            <person name="White C.S."/>
            <person name="Chinwalla A.T."/>
            <person name="Feng Y."/>
            <person name="Halpern A.L."/>
            <person name="Hillier L.W."/>
            <person name="Huang X."/>
            <person name="Minx P."/>
            <person name="Nelson J.O."/>
            <person name="Pepin K.H."/>
            <person name="Qin X."/>
            <person name="Sutton G.G."/>
            <person name="Venter E."/>
            <person name="Walenz B.P."/>
            <person name="Wallis J.W."/>
            <person name="Worley K.C."/>
            <person name="Yang S.-P."/>
            <person name="Jones S.M."/>
            <person name="Marra M.A."/>
            <person name="Rocchi M."/>
            <person name="Schein J.E."/>
            <person name="Baertsch R."/>
            <person name="Clarke L."/>
            <person name="Csuros M."/>
            <person name="Glasscock J."/>
            <person name="Harris R.A."/>
            <person name="Havlak P."/>
            <person name="Jackson A.R."/>
            <person name="Jiang H."/>
            <person name="Liu Y."/>
            <person name="Messina D.N."/>
            <person name="Shen Y."/>
            <person name="Song H.X.-Z."/>
            <person name="Wylie T."/>
            <person name="Zhang L."/>
            <person name="Birney E."/>
            <person name="Han K."/>
            <person name="Konkel M.K."/>
            <person name="Lee J."/>
            <person name="Smit A.F.A."/>
            <person name="Ullmer B."/>
            <person name="Wang H."/>
            <person name="Xing J."/>
            <person name="Burhans R."/>
            <person name="Cheng Z."/>
            <person name="Karro J.E."/>
            <person name="Ma J."/>
            <person name="Raney B."/>
            <person name="She X."/>
            <person name="Cox M.J."/>
            <person name="Demuth J.P."/>
            <person name="Dumas L.J."/>
            <person name="Han S.-G."/>
            <person name="Hopkins J."/>
            <person name="Karimpour-Fard A."/>
            <person name="Kim Y.H."/>
            <person name="Pollack J.R."/>
            <person name="Vinar T."/>
            <person name="Addo-Quaye C."/>
            <person name="Degenhardt J."/>
            <person name="Denby A."/>
            <person name="Hubisz M.J."/>
            <person name="Indap A."/>
            <person name="Kosiol C."/>
            <person name="Lahn B.T."/>
            <person name="Lawson H.A."/>
            <person name="Marklein A."/>
            <person name="Nielsen R."/>
            <person name="Vallender E.J."/>
            <person name="Clark A.G."/>
            <person name="Ferguson B."/>
            <person name="Hernandez R.D."/>
            <person name="Hirani K."/>
            <person name="Kehrer-Sawatzki H."/>
            <person name="Kolb J."/>
            <person name="Patil S."/>
            <person name="Pu L.-L."/>
            <person name="Ren Y."/>
            <person name="Smith D.G."/>
            <person name="Wheeler D.A."/>
            <person name="Schenck I."/>
            <person name="Ball E.V."/>
            <person name="Chen R."/>
            <person name="Cooper D.N."/>
            <person name="Giardine B."/>
            <person name="Hsu F."/>
            <person name="Kent W.J."/>
            <person name="Lesk A."/>
            <person name="Nelson D.L."/>
            <person name="O'brien W.E."/>
            <person name="Pruefer K."/>
            <person name="Stenson P.D."/>
            <person name="Wallace J.C."/>
            <person name="Ke H."/>
            <person name="Liu X.-M."/>
            <person name="Wang P."/>
            <person name="Xiang A.P."/>
            <person name="Yang F."/>
            <person name="Barber G.P."/>
            <person name="Haussler D."/>
            <person name="Karolchik D."/>
            <person name="Kern A.D."/>
            <person name="Kuhn R.M."/>
            <person name="Smith K.E."/>
            <person name="Zwieg A.S."/>
        </authorList>
    </citation>
    <scope>NUCLEOTIDE SEQUENCE [LARGE SCALE GENOMIC DNA]</scope>
    <source>
        <strain evidence="11">17573</strain>
    </source>
</reference>
<evidence type="ECO:0000256" key="7">
    <source>
        <dbReference type="RuleBase" id="RU363034"/>
    </source>
</evidence>
<evidence type="ECO:0000256" key="2">
    <source>
        <dbReference type="ARBA" id="ARBA00022729"/>
    </source>
</evidence>
<evidence type="ECO:0000259" key="9">
    <source>
        <dbReference type="PROSITE" id="PS50240"/>
    </source>
</evidence>
<dbReference type="InterPro" id="IPR001314">
    <property type="entry name" value="Peptidase_S1A"/>
</dbReference>
<feature type="domain" description="Peptidase S1" evidence="9">
    <location>
        <begin position="92"/>
        <end position="336"/>
    </location>
</feature>
<evidence type="ECO:0000256" key="1">
    <source>
        <dbReference type="ARBA" id="ARBA00022670"/>
    </source>
</evidence>
<dbReference type="SMART" id="SM00020">
    <property type="entry name" value="Tryp_SPc"/>
    <property type="match status" value="1"/>
</dbReference>